<evidence type="ECO:0000313" key="2">
    <source>
        <dbReference type="Proteomes" id="UP000193224"/>
    </source>
</evidence>
<evidence type="ECO:0000313" key="1">
    <source>
        <dbReference type="EMBL" id="SMC10587.1"/>
    </source>
</evidence>
<dbReference type="EMBL" id="FWXB01000001">
    <property type="protein sequence ID" value="SMC10587.1"/>
    <property type="molecule type" value="Genomic_DNA"/>
</dbReference>
<gene>
    <name evidence="1" type="ORF">ROA7745_00394</name>
</gene>
<name>A0A1X7BLT7_9RHOB</name>
<reference evidence="1 2" key="1">
    <citation type="submission" date="2017-03" db="EMBL/GenBank/DDBJ databases">
        <authorList>
            <person name="Afonso C.L."/>
            <person name="Miller P.J."/>
            <person name="Scott M.A."/>
            <person name="Spackman E."/>
            <person name="Goraichik I."/>
            <person name="Dimitrov K.M."/>
            <person name="Suarez D.L."/>
            <person name="Swayne D.E."/>
        </authorList>
    </citation>
    <scope>NUCLEOTIDE SEQUENCE [LARGE SCALE GENOMIC DNA]</scope>
    <source>
        <strain evidence="1 2">CECT 7745</strain>
    </source>
</reference>
<dbReference type="Proteomes" id="UP000193224">
    <property type="component" value="Unassembled WGS sequence"/>
</dbReference>
<protein>
    <recommendedName>
        <fullName evidence="3">DUF4262 domain-containing protein</fullName>
    </recommendedName>
</protein>
<keyword evidence="2" id="KW-1185">Reference proteome</keyword>
<dbReference type="AlphaFoldDB" id="A0A1X7BLT7"/>
<organism evidence="1 2">
    <name type="scientific">Roseovarius aestuarii</name>
    <dbReference type="NCBI Taxonomy" id="475083"/>
    <lineage>
        <taxon>Bacteria</taxon>
        <taxon>Pseudomonadati</taxon>
        <taxon>Pseudomonadota</taxon>
        <taxon>Alphaproteobacteria</taxon>
        <taxon>Rhodobacterales</taxon>
        <taxon>Roseobacteraceae</taxon>
        <taxon>Roseovarius</taxon>
    </lineage>
</organism>
<sequence>MKPEQTALSDPADDQNDYERELVAQVREFGWRSTHVQTKEEASPSFTYSTGFWLTLQAPEIIIFDFPGTLAHDVLGQIFREIQGGRDLRTGLPTKGILANEEVVLLPVRQSAAPEYLVSSIWFYKGAQVPCLQLVWPDSNGLFPWQTGFDNRLSGRQLDLSDEGWSQ</sequence>
<dbReference type="InterPro" id="IPR025358">
    <property type="entry name" value="DUF4262"/>
</dbReference>
<proteinExistence type="predicted"/>
<dbReference type="OrthoDB" id="9793188at2"/>
<dbReference type="Pfam" id="PF14081">
    <property type="entry name" value="DUF4262"/>
    <property type="match status" value="1"/>
</dbReference>
<dbReference type="RefSeq" id="WP_085798534.1">
    <property type="nucleotide sequence ID" value="NZ_FWXB01000001.1"/>
</dbReference>
<accession>A0A1X7BLT7</accession>
<evidence type="ECO:0008006" key="3">
    <source>
        <dbReference type="Google" id="ProtNLM"/>
    </source>
</evidence>